<dbReference type="PANTHER" id="PTHR14879">
    <property type="entry name" value="CASPASE REGULATOR, RING FINGER DOMAIN-CONTAINING"/>
    <property type="match status" value="1"/>
</dbReference>
<dbReference type="CDD" id="cd16500">
    <property type="entry name" value="RING-HC_CARP"/>
    <property type="match status" value="1"/>
</dbReference>
<feature type="domain" description="RING-type" evidence="5">
    <location>
        <begin position="302"/>
        <end position="337"/>
    </location>
</feature>
<dbReference type="SUPFAM" id="SSF57903">
    <property type="entry name" value="FYVE/PHD zinc finger"/>
    <property type="match status" value="1"/>
</dbReference>
<evidence type="ECO:0000259" key="5">
    <source>
        <dbReference type="PROSITE" id="PS50089"/>
    </source>
</evidence>
<keyword evidence="2 4" id="KW-0863">Zinc-finger</keyword>
<evidence type="ECO:0000256" key="1">
    <source>
        <dbReference type="ARBA" id="ARBA00004202"/>
    </source>
</evidence>
<name>T2M8E1_HYDVU</name>
<organism evidence="6">
    <name type="scientific">Hydra vulgaris</name>
    <name type="common">Hydra</name>
    <name type="synonym">Hydra attenuata</name>
    <dbReference type="NCBI Taxonomy" id="6087"/>
    <lineage>
        <taxon>Eukaryota</taxon>
        <taxon>Metazoa</taxon>
        <taxon>Cnidaria</taxon>
        <taxon>Hydrozoa</taxon>
        <taxon>Hydroidolina</taxon>
        <taxon>Anthoathecata</taxon>
        <taxon>Aplanulata</taxon>
        <taxon>Hydridae</taxon>
        <taxon>Hydra</taxon>
    </lineage>
</organism>
<dbReference type="SMART" id="SM00184">
    <property type="entry name" value="RING"/>
    <property type="match status" value="1"/>
</dbReference>
<dbReference type="SUPFAM" id="SSF57850">
    <property type="entry name" value="RING/U-box"/>
    <property type="match status" value="1"/>
</dbReference>
<dbReference type="Gene3D" id="3.30.40.10">
    <property type="entry name" value="Zinc/RING finger domain, C3HC4 (zinc finger)"/>
    <property type="match status" value="1"/>
</dbReference>
<dbReference type="PANTHER" id="PTHR14879:SF15">
    <property type="entry name" value="E3 UBIQUITIN-PROTEIN LIGASE RIFIFYLIN-LIKE PROTEIN"/>
    <property type="match status" value="1"/>
</dbReference>
<dbReference type="GO" id="GO:0008270">
    <property type="term" value="F:zinc ion binding"/>
    <property type="evidence" value="ECO:0007669"/>
    <property type="project" value="UniProtKB-KW"/>
</dbReference>
<dbReference type="InterPro" id="IPR011011">
    <property type="entry name" value="Znf_FYVE_PHD"/>
</dbReference>
<dbReference type="GO" id="GO:0005886">
    <property type="term" value="C:plasma membrane"/>
    <property type="evidence" value="ECO:0007669"/>
    <property type="project" value="UniProtKB-SubCell"/>
</dbReference>
<sequence length="349" mass="40319">MPPKICKDCYTKLGFFKKKFKCRQCKGDYCEPCFSKVKDHKLELCDKLINNDNINCCLKCVVFSKKNFQRGNLFLLETKQLSEFLNERHISTTHCREKYDLIDLIMEFAEMQGFKSVSDIEHDMIHRRKVEELRRAEIDRQMEERGENSRGLENHSITSTETLSLRNNFNCSIDAAPVIVVSYNSSTELVNNSEDNSNIENGITNILDSSSTNDQSTNESNVTLQQVCFNQSYGKWRSMDDIKDENEINNLSVIELKQVLKANFIDYRGCCEKKELMDKVIMLYKSQKKDATSCNENDRDLCKICMDHTIDCVLLDCGHLVSCTKCGKRLAECPICRALVVRVVHIFRV</sequence>
<dbReference type="InterPro" id="IPR001841">
    <property type="entry name" value="Znf_RING"/>
</dbReference>
<dbReference type="InterPro" id="IPR057299">
    <property type="entry name" value="RNF34_RFFL_SAP"/>
</dbReference>
<reference evidence="6" key="1">
    <citation type="journal article" date="2013" name="Genome Biol. Evol.">
        <title>Punctuated emergences of genetic and phenotypic innovations in eumetazoan, bilaterian, euteleostome, and hominidae ancestors.</title>
        <authorList>
            <person name="Wenger Y."/>
            <person name="Galliot B."/>
        </authorList>
    </citation>
    <scope>NUCLEOTIDE SEQUENCE</scope>
    <source>
        <tissue evidence="6">Whole animals</tissue>
    </source>
</reference>
<dbReference type="SUPFAM" id="SSF68906">
    <property type="entry name" value="SAP domain"/>
    <property type="match status" value="2"/>
</dbReference>
<dbReference type="PROSITE" id="PS50089">
    <property type="entry name" value="ZF_RING_2"/>
    <property type="match status" value="1"/>
</dbReference>
<dbReference type="Pfam" id="PF23632">
    <property type="entry name" value="SAP_RNF34_RFFL"/>
    <property type="match status" value="1"/>
</dbReference>
<keyword evidence="2 4" id="KW-0479">Metal-binding</keyword>
<dbReference type="GO" id="GO:0005737">
    <property type="term" value="C:cytoplasm"/>
    <property type="evidence" value="ECO:0007669"/>
    <property type="project" value="TreeGrafter"/>
</dbReference>
<dbReference type="InterPro" id="IPR055111">
    <property type="entry name" value="RNF34_RFFL_HeH"/>
</dbReference>
<dbReference type="Pfam" id="PF22968">
    <property type="entry name" value="RNF34L-like_3rd"/>
    <property type="match status" value="1"/>
</dbReference>
<dbReference type="GO" id="GO:0070936">
    <property type="term" value="P:protein K48-linked ubiquitination"/>
    <property type="evidence" value="ECO:0007669"/>
    <property type="project" value="TreeGrafter"/>
</dbReference>
<dbReference type="InterPro" id="IPR013083">
    <property type="entry name" value="Znf_RING/FYVE/PHD"/>
</dbReference>
<evidence type="ECO:0000256" key="4">
    <source>
        <dbReference type="PROSITE-ProRule" id="PRU00175"/>
    </source>
</evidence>
<dbReference type="GO" id="GO:0061630">
    <property type="term" value="F:ubiquitin protein ligase activity"/>
    <property type="evidence" value="ECO:0007669"/>
    <property type="project" value="TreeGrafter"/>
</dbReference>
<evidence type="ECO:0000256" key="3">
    <source>
        <dbReference type="ARBA" id="ARBA00022833"/>
    </source>
</evidence>
<protein>
    <submittedName>
        <fullName evidence="6">E3 ubiquitin-protein ligase rififylin</fullName>
    </submittedName>
</protein>
<gene>
    <name evidence="6" type="primary">RFFL</name>
</gene>
<proteinExistence type="evidence at transcript level"/>
<dbReference type="OrthoDB" id="3045089at2759"/>
<evidence type="ECO:0000313" key="6">
    <source>
        <dbReference type="EMBL" id="CDG68379.1"/>
    </source>
</evidence>
<comment type="subcellular location">
    <subcellularLocation>
        <location evidence="1">Cell membrane</location>
        <topology evidence="1">Peripheral membrane protein</topology>
    </subcellularLocation>
</comment>
<dbReference type="GO" id="GO:0043161">
    <property type="term" value="P:proteasome-mediated ubiquitin-dependent protein catabolic process"/>
    <property type="evidence" value="ECO:0007669"/>
    <property type="project" value="TreeGrafter"/>
</dbReference>
<dbReference type="FunFam" id="3.30.40.10:FF:000110">
    <property type="entry name" value="E3 ubiquitin-protein ligase RNF34 isoform X1"/>
    <property type="match status" value="1"/>
</dbReference>
<evidence type="ECO:0000256" key="2">
    <source>
        <dbReference type="ARBA" id="ARBA00022771"/>
    </source>
</evidence>
<dbReference type="Gene3D" id="1.10.720.140">
    <property type="match status" value="1"/>
</dbReference>
<dbReference type="EMBL" id="HAAD01002147">
    <property type="protein sequence ID" value="CDG68379.1"/>
    <property type="molecule type" value="mRNA"/>
</dbReference>
<keyword evidence="3" id="KW-0862">Zinc</keyword>
<dbReference type="InterPro" id="IPR036361">
    <property type="entry name" value="SAP_dom_sf"/>
</dbReference>
<dbReference type="GO" id="GO:1902042">
    <property type="term" value="P:negative regulation of extrinsic apoptotic signaling pathway via death domain receptors"/>
    <property type="evidence" value="ECO:0007669"/>
    <property type="project" value="TreeGrafter"/>
</dbReference>
<dbReference type="InterPro" id="IPR051728">
    <property type="entry name" value="RING-FYVE_E3_ubiquitin-ligase"/>
</dbReference>
<dbReference type="Pfam" id="PF13920">
    <property type="entry name" value="zf-C3HC4_3"/>
    <property type="match status" value="1"/>
</dbReference>
<accession>T2M8E1</accession>
<dbReference type="AlphaFoldDB" id="T2M8E1"/>